<evidence type="ECO:0000256" key="3">
    <source>
        <dbReference type="ARBA" id="ARBA00022484"/>
    </source>
</evidence>
<evidence type="ECO:0000313" key="23">
    <source>
        <dbReference type="EMBL" id="UYL95463.1"/>
    </source>
</evidence>
<evidence type="ECO:0000256" key="20">
    <source>
        <dbReference type="ARBA" id="ARBA00048548"/>
    </source>
</evidence>
<evidence type="ECO:0000259" key="22">
    <source>
        <dbReference type="PROSITE" id="PS50526"/>
    </source>
</evidence>
<evidence type="ECO:0000256" key="16">
    <source>
        <dbReference type="ARBA" id="ARBA00030436"/>
    </source>
</evidence>
<dbReference type="Pfam" id="PF00946">
    <property type="entry name" value="Mononeg_RNA_pol"/>
    <property type="match status" value="1"/>
</dbReference>
<keyword evidence="10" id="KW-0946">Virion</keyword>
<dbReference type="GO" id="GO:0004482">
    <property type="term" value="F:mRNA 5'-cap (guanine-N7-)-methyltransferase activity"/>
    <property type="evidence" value="ECO:0007669"/>
    <property type="project" value="InterPro"/>
</dbReference>
<evidence type="ECO:0000256" key="10">
    <source>
        <dbReference type="ARBA" id="ARBA00022844"/>
    </source>
</evidence>
<dbReference type="InterPro" id="IPR026890">
    <property type="entry name" value="Mononeg_mRNAcap"/>
</dbReference>
<dbReference type="GO" id="GO:0005524">
    <property type="term" value="F:ATP binding"/>
    <property type="evidence" value="ECO:0007669"/>
    <property type="project" value="UniProtKB-KW"/>
</dbReference>
<protein>
    <recommendedName>
        <fullName evidence="2">RNA-directed RNA polymerase</fullName>
        <ecNumber evidence="2">2.7.7.48</ecNumber>
    </recommendedName>
    <alternativeName>
        <fullName evidence="17">Replicase</fullName>
    </alternativeName>
    <alternativeName>
        <fullName evidence="16">Transcriptase</fullName>
    </alternativeName>
</protein>
<evidence type="ECO:0000256" key="9">
    <source>
        <dbReference type="ARBA" id="ARBA00022840"/>
    </source>
</evidence>
<dbReference type="Pfam" id="PF14318">
    <property type="entry name" value="Mononeg_mRNAcap"/>
    <property type="match status" value="1"/>
</dbReference>
<keyword evidence="9" id="KW-0067">ATP-binding</keyword>
<proteinExistence type="predicted"/>
<evidence type="ECO:0000256" key="13">
    <source>
        <dbReference type="ARBA" id="ARBA00023268"/>
    </source>
</evidence>
<feature type="domain" description="RdRp catalytic" evidence="22">
    <location>
        <begin position="585"/>
        <end position="748"/>
    </location>
</feature>
<keyword evidence="3" id="KW-0696">RNA-directed RNA polymerase</keyword>
<comment type="catalytic activity">
    <reaction evidence="18">
        <text>a 5'-end (5'-triphosphoguanosine)-adenylyl-adenylyl-cytidylyl-adenosine in mRNA + S-adenosyl-L-methionine = a 5'-end (5'-triphosphoguanosine)-(2'-O-methyladenylyl)-adenylyl-cytidylyl-adenosine in mRNA + S-adenosyl-L-homocysteine + H(+)</text>
        <dbReference type="Rhea" id="RHEA:65380"/>
        <dbReference type="Rhea" id="RHEA-COMP:16797"/>
        <dbReference type="Rhea" id="RHEA-COMP:16801"/>
        <dbReference type="ChEBI" id="CHEBI:15378"/>
        <dbReference type="ChEBI" id="CHEBI:57856"/>
        <dbReference type="ChEBI" id="CHEBI:59789"/>
        <dbReference type="ChEBI" id="CHEBI:156482"/>
        <dbReference type="ChEBI" id="CHEBI:156484"/>
    </reaction>
</comment>
<keyword evidence="4" id="KW-0507">mRNA processing</keyword>
<keyword evidence="21" id="KW-0175">Coiled coil</keyword>
<evidence type="ECO:0000256" key="18">
    <source>
        <dbReference type="ARBA" id="ARBA00047332"/>
    </source>
</evidence>
<keyword evidence="5" id="KW-0808">Transferase</keyword>
<comment type="catalytic activity">
    <reaction evidence="19">
        <text>a 5'-end (5'-triphosphoguanosine)-adenylyl-adenylyl-cytidylyl-adenosine in mRNA + 2 S-adenosyl-L-methionine = a 5'-end (N(7)-methyl 5'-triphosphoguanosine)-(2'-O-methyladenylyl)-adenylyl-cytidylyl-adenosine in mRNA + 2 S-adenosyl-L-homocysteine + H(+)</text>
        <dbReference type="Rhea" id="RHEA:65376"/>
        <dbReference type="Rhea" id="RHEA-COMP:16797"/>
        <dbReference type="Rhea" id="RHEA-COMP:16798"/>
        <dbReference type="ChEBI" id="CHEBI:15378"/>
        <dbReference type="ChEBI" id="CHEBI:57856"/>
        <dbReference type="ChEBI" id="CHEBI:59789"/>
        <dbReference type="ChEBI" id="CHEBI:156483"/>
        <dbReference type="ChEBI" id="CHEBI:156484"/>
        <dbReference type="EC" id="2.1.1.375"/>
    </reaction>
</comment>
<evidence type="ECO:0000256" key="15">
    <source>
        <dbReference type="ARBA" id="ARBA00024499"/>
    </source>
</evidence>
<evidence type="ECO:0000256" key="8">
    <source>
        <dbReference type="ARBA" id="ARBA00022741"/>
    </source>
</evidence>
<dbReference type="GO" id="GO:0044423">
    <property type="term" value="C:virion component"/>
    <property type="evidence" value="ECO:0007669"/>
    <property type="project" value="UniProtKB-KW"/>
</dbReference>
<evidence type="ECO:0000256" key="1">
    <source>
        <dbReference type="ARBA" id="ARBA00004328"/>
    </source>
</evidence>
<keyword evidence="6" id="KW-0949">S-adenosyl-L-methionine</keyword>
<evidence type="ECO:0000256" key="11">
    <source>
        <dbReference type="ARBA" id="ARBA00022953"/>
    </source>
</evidence>
<keyword evidence="7" id="KW-0548">Nucleotidyltransferase</keyword>
<keyword evidence="11" id="KW-0693">Viral RNA replication</keyword>
<keyword evidence="13" id="KW-0511">Multifunctional enzyme</keyword>
<sequence>MESQRQVSFSPHELVFESKFDVALRLSHGHAFQSRLAAGAPSFDEEVLIAAAKRARIHVPPEEWAVNEHVYPKIVRDILEVNTPSRDVPKTARAINIAGLIVECQLHWINQGLTEDSQVPAVPYRQYLVQRWKSSHAMLSLLCMKNDLDVLIARVARSNIRKKRDESLDDWKQRLSSQAWWKHEKLQIRCAWSRHSAVLEYGGKCYFLPRSYLLLIHNKLCDTISVLMYCAACPEVIYNCDPGEFTLRFIKELAKLGDRYQQKFFSITKVLEGIVIGETLFREEGDANSAFLQHITDGLIESARYYYDGSTLQHLLQAAPIGLMHELGCLSKIMGHPYCDVEQGAKDLYDKTHEYKELSLENIHRSALYAKQDFIRHYIAKERHWPATTLEPGCPKSLAQAKFYDISPDSISHQRVYGPIKVEDYAYVNIEKCLEFDWIENFLPHVKDRTISLLRSDVFKEYVEKDPDFKKDWKQTRLLLYYLLWPEEVTRHVGYIKKFVEGEWELLADYLVIRVVPKEKEHKVSPRGFGAKTALDRARGVVQEWNVSKFLDAYCPEQAMTLGEVELSRKLLGFRNLRKAYQGYSSITVNIDSSSWNNHFRHVAVAAVASAVLDCAYDIELFSKTMKAYEKSFVIMPDEGKVYYWDGQQGGIEGLNQYTWVDTYINQVKVCMEPYNFPYHILCRGDDLRVVIMVPPKAVREKGLDNIKKSILSRFAMDGMSFGHKIKEEDSYASECYFAFSKNAFVHDVEQPQTFRKIQKAYGANNAFLKTPDDYIASAYSNCHSASKTSPTPVACYAVACFWAAEYLTHHDDYAKLSDHELTAVLQTPNIMGGFPVIYLHNFFVRAESDLLPPFLHLTQLMLRSHPAIGQVMFKFWCQRMADPRRSFVGLLIDPYSLPLSKPTSAITLLRKEASKMVEKRTKNAQLSQLFKVANSKFGKHVCDVLWEANVFNVKLLSALYSCTPDMIVQELMRKFETGRSIYSALILGLGRYYADRVLSKCARAEQRLVVYRMKVVQTPAKEDYCLLPYGWENKCPYYLIQEVRTSIWGKPIEGITHPPLQHLVLIGRVESHPVGAYTGENHFSVSFDTNIHTDDPFLFTGGRSTPFVGSITTRGLSQPQAAFKTANMLVPKLKALTQIIQWTQTTGTINGRLVSSNLHRVAEHLLRCYTQHELSAILPFSGRLKIGKTTQHHVRVNAYNASIVPNTLLNIYTRAQGNSHSHRHYVTSGEHYLVNFLQVYTHIVSVWALPIWVGSEQPLATKLWGVSPPCIHCRQPINETPVVLPYTDLPDFHMSALGELGERALDEVRADIESFDPTDYFCPEDAEGAISVEEAQSCITQYLIDKLWRDFETVQEATTGHVMTTEGYQAMAQYTTKKAKTDITDAEMRVVPLRQLIADVALQTFFYLHERFDIHKEKDLETLVGMTPSEFPWTHLLSHMQACERYADMQRVLATMLRQVSAPVFDNPSSYASVFGSMCWRLLNSQRCKTFFIAQLNMSRHLILDSCMRRRINAFRWKVLLDAYRDAGPYIARLEPDQQVVAKRAMMIGIIQDMPEYSFSATPPGDKRLEIPLFIVTDSIVDYIDRVYNVKEVKRYSDDGEVVIEQVIEYRHPWFVRKMVELNGWTIEEFNATLDLCSEDPEIFDAAREEFWRIVTQKTITVLRTDLVSCINRLKNEGIHAPPKRPRPQRTVEVLLPNISLRTIVNKVVLKTTLPENTSSHLIAEPDHGIPDEFRVQSDGLFDTRWIHRPYGSGNLSMSKYADIFEQLGLTEIPPGIRSYGLGDGYGGACAVLGTLSKESQVVYVSLPGLGDFARPYAAYEILAKTGSVLSQSSNLEEYNDLTSIATFERMEQKYFTSDIIVLDAESYKTPDKYQLDARLRMLHYVSNYFIRTGVENSVLILKFYIPEWRLILQILGKIACHSKLCLIMQSRSSLDDGELHLVAQLRNPVASLTGTVATYPSQSDIRRVLGYMTRVSRDLVEGVKKVNTLLLRATYTKFQLSLSSFLPQYGWMKLAERLKFPLERRWQWPGTRTEQRWIRDVLTELNPKIEQLKQELDQLSSDIRRSTYDSLEHSLRTLDKLLTMEGFRYVIKLYERGVLYLDAASCRVGYLTVMRAVPLNIRMNEETLAVTMERRQINFMGYLIEPFAPWLMGVRWGYSAMQLSRQLPYGRTTPIQQVPQAPLLDDADDLEGIPWDQV</sequence>
<comment type="catalytic activity">
    <reaction evidence="14">
        <text>a 5'-end triphospho-adenylyl-adenylyl-cytidylyl-adenosine in mRNA + GDP + H(+) = a 5'-end (5'-triphosphoguanosine)-adenylyl-adenylyl-cytidylyl-adenosine in mRNA + diphosphate</text>
        <dbReference type="Rhea" id="RHEA:65436"/>
        <dbReference type="Rhea" id="RHEA-COMP:16797"/>
        <dbReference type="Rhea" id="RHEA-COMP:16799"/>
        <dbReference type="ChEBI" id="CHEBI:15378"/>
        <dbReference type="ChEBI" id="CHEBI:33019"/>
        <dbReference type="ChEBI" id="CHEBI:58189"/>
        <dbReference type="ChEBI" id="CHEBI:156484"/>
        <dbReference type="ChEBI" id="CHEBI:156503"/>
        <dbReference type="EC" id="2.7.7.88"/>
    </reaction>
</comment>
<comment type="catalytic activity">
    <reaction evidence="20">
        <text>GTP + H2O = GDP + phosphate + H(+)</text>
        <dbReference type="Rhea" id="RHEA:19669"/>
        <dbReference type="ChEBI" id="CHEBI:15377"/>
        <dbReference type="ChEBI" id="CHEBI:15378"/>
        <dbReference type="ChEBI" id="CHEBI:37565"/>
        <dbReference type="ChEBI" id="CHEBI:43474"/>
        <dbReference type="ChEBI" id="CHEBI:58189"/>
    </reaction>
</comment>
<accession>A0A9E8A9I7</accession>
<keyword evidence="12" id="KW-0506">mRNA capping</keyword>
<feature type="coiled-coil region" evidence="21">
    <location>
        <begin position="2044"/>
        <end position="2071"/>
    </location>
</feature>
<evidence type="ECO:0000256" key="4">
    <source>
        <dbReference type="ARBA" id="ARBA00022664"/>
    </source>
</evidence>
<evidence type="ECO:0000256" key="7">
    <source>
        <dbReference type="ARBA" id="ARBA00022695"/>
    </source>
</evidence>
<dbReference type="GO" id="GO:0003968">
    <property type="term" value="F:RNA-directed RNA polymerase activity"/>
    <property type="evidence" value="ECO:0007669"/>
    <property type="project" value="UniProtKB-KW"/>
</dbReference>
<evidence type="ECO:0000256" key="2">
    <source>
        <dbReference type="ARBA" id="ARBA00012494"/>
    </source>
</evidence>
<evidence type="ECO:0000256" key="14">
    <source>
        <dbReference type="ARBA" id="ARBA00024494"/>
    </source>
</evidence>
<dbReference type="EC" id="2.7.7.48" evidence="2"/>
<evidence type="ECO:0000256" key="6">
    <source>
        <dbReference type="ARBA" id="ARBA00022691"/>
    </source>
</evidence>
<evidence type="ECO:0000256" key="17">
    <source>
        <dbReference type="ARBA" id="ARBA00031012"/>
    </source>
</evidence>
<evidence type="ECO:0000256" key="12">
    <source>
        <dbReference type="ARBA" id="ARBA00023042"/>
    </source>
</evidence>
<dbReference type="InterPro" id="IPR014023">
    <property type="entry name" value="Mononeg_RNA_pol_cat"/>
</dbReference>
<evidence type="ECO:0000256" key="5">
    <source>
        <dbReference type="ARBA" id="ARBA00022679"/>
    </source>
</evidence>
<reference evidence="23" key="1">
    <citation type="submission" date="2022-05" db="EMBL/GenBank/DDBJ databases">
        <authorList>
            <person name="Cao W."/>
            <person name="Jia N."/>
            <person name="Lam T.T.-Y."/>
            <person name="Ni X."/>
            <person name="Liu J."/>
        </authorList>
    </citation>
    <scope>NUCLEOTIDE SEQUENCE</scope>
    <source>
        <strain evidence="23">TIGMIC 1</strain>
    </source>
</reference>
<evidence type="ECO:0000256" key="21">
    <source>
        <dbReference type="SAM" id="Coils"/>
    </source>
</evidence>
<name>A0A9E8A9I7_9VIRU</name>
<comment type="catalytic activity">
    <reaction evidence="15">
        <text>a 5'-end (5'-triphosphoguanosine)-(2'-O-methyladenylyl)-adenylyl-cytidylyl-adenosine in mRNA + S-adenosyl-L-methionine = a 5'-end (N(7)-methyl 5'-triphosphoguanosine)-(2'-O-methyladenylyl)-adenylyl-cytidylyl-adenosine in mRNA + S-adenosyl-L-homocysteine</text>
        <dbReference type="Rhea" id="RHEA:65440"/>
        <dbReference type="Rhea" id="RHEA-COMP:16798"/>
        <dbReference type="Rhea" id="RHEA-COMP:16801"/>
        <dbReference type="ChEBI" id="CHEBI:57856"/>
        <dbReference type="ChEBI" id="CHEBI:59789"/>
        <dbReference type="ChEBI" id="CHEBI:156482"/>
        <dbReference type="ChEBI" id="CHEBI:156483"/>
    </reaction>
</comment>
<comment type="subcellular location">
    <subcellularLocation>
        <location evidence="1">Virion</location>
    </subcellularLocation>
</comment>
<dbReference type="EMBL" id="ON746379">
    <property type="protein sequence ID" value="UYL95463.1"/>
    <property type="molecule type" value="Viral_cRNA"/>
</dbReference>
<dbReference type="PROSITE" id="PS50526">
    <property type="entry name" value="RDRP_SSRNA_NEG_NONSEG"/>
    <property type="match status" value="1"/>
</dbReference>
<keyword evidence="8" id="KW-0547">Nucleotide-binding</keyword>
<evidence type="ECO:0000256" key="19">
    <source>
        <dbReference type="ARBA" id="ARBA00047370"/>
    </source>
</evidence>
<organism evidence="23">
    <name type="scientific">Yushu Chuvi tick virus 1</name>
    <dbReference type="NCBI Taxonomy" id="2972089"/>
    <lineage>
        <taxon>Viruses</taxon>
        <taxon>Riboviria</taxon>
        <taxon>Orthornavirae</taxon>
        <taxon>Negarnaviricota</taxon>
        <taxon>Haploviricotina</taxon>
        <taxon>Monjiviricetes</taxon>
        <taxon>Jingchuvirales</taxon>
        <taxon>Chuviridae</taxon>
    </lineage>
</organism>